<dbReference type="AlphaFoldDB" id="A0A915I585"/>
<dbReference type="Proteomes" id="UP000887565">
    <property type="component" value="Unplaced"/>
</dbReference>
<protein>
    <submittedName>
        <fullName evidence="4">Uncharacterized protein</fullName>
    </submittedName>
</protein>
<name>A0A915I585_ROMCU</name>
<keyword evidence="3" id="KW-1185">Reference proteome</keyword>
<reference evidence="4" key="1">
    <citation type="submission" date="2022-11" db="UniProtKB">
        <authorList>
            <consortium name="WormBaseParasite"/>
        </authorList>
    </citation>
    <scope>IDENTIFICATION</scope>
</reference>
<accession>A0A915I585</accession>
<evidence type="ECO:0000313" key="3">
    <source>
        <dbReference type="Proteomes" id="UP000887565"/>
    </source>
</evidence>
<feature type="signal peptide" evidence="2">
    <location>
        <begin position="1"/>
        <end position="20"/>
    </location>
</feature>
<feature type="chain" id="PRO_5037846513" evidence="2">
    <location>
        <begin position="21"/>
        <end position="109"/>
    </location>
</feature>
<sequence>MYRLVVFTLLIAAFVDQHFCRNELSPEAKEKKIESIRQDCDKTFIAIRNNPSFSTMQEIYKDLPEPITAQNVMKFYDRSIEICKKYGSSESAPDEAHKQALIDSIPKSR</sequence>
<evidence type="ECO:0000256" key="1">
    <source>
        <dbReference type="SAM" id="MobiDB-lite"/>
    </source>
</evidence>
<proteinExistence type="predicted"/>
<organism evidence="3 4">
    <name type="scientific">Romanomermis culicivorax</name>
    <name type="common">Nematode worm</name>
    <dbReference type="NCBI Taxonomy" id="13658"/>
    <lineage>
        <taxon>Eukaryota</taxon>
        <taxon>Metazoa</taxon>
        <taxon>Ecdysozoa</taxon>
        <taxon>Nematoda</taxon>
        <taxon>Enoplea</taxon>
        <taxon>Dorylaimia</taxon>
        <taxon>Mermithida</taxon>
        <taxon>Mermithoidea</taxon>
        <taxon>Mermithidae</taxon>
        <taxon>Romanomermis</taxon>
    </lineage>
</organism>
<evidence type="ECO:0000313" key="4">
    <source>
        <dbReference type="WBParaSite" id="nRc.2.0.1.t09302-RA"/>
    </source>
</evidence>
<dbReference type="WBParaSite" id="nRc.2.0.1.t09302-RA">
    <property type="protein sequence ID" value="nRc.2.0.1.t09302-RA"/>
    <property type="gene ID" value="nRc.2.0.1.g09302"/>
</dbReference>
<keyword evidence="2" id="KW-0732">Signal</keyword>
<evidence type="ECO:0000256" key="2">
    <source>
        <dbReference type="SAM" id="SignalP"/>
    </source>
</evidence>
<feature type="region of interest" description="Disordered" evidence="1">
    <location>
        <begin position="89"/>
        <end position="109"/>
    </location>
</feature>